<dbReference type="SMART" id="SM00233">
    <property type="entry name" value="PH"/>
    <property type="match status" value="2"/>
</dbReference>
<gene>
    <name evidence="2" type="primary">RvY_02535-1</name>
    <name evidence="2" type="synonym">RvY_02535.1</name>
    <name evidence="2" type="ORF">RvY_02535</name>
</gene>
<proteinExistence type="predicted"/>
<feature type="domain" description="PH" evidence="1">
    <location>
        <begin position="429"/>
        <end position="564"/>
    </location>
</feature>
<name>A0A1D1UQU9_RAMVA</name>
<evidence type="ECO:0000313" key="3">
    <source>
        <dbReference type="Proteomes" id="UP000186922"/>
    </source>
</evidence>
<comment type="caution">
    <text evidence="2">The sequence shown here is derived from an EMBL/GenBank/DDBJ whole genome shotgun (WGS) entry which is preliminary data.</text>
</comment>
<keyword evidence="3" id="KW-1185">Reference proteome</keyword>
<accession>A0A1D1UQU9</accession>
<reference evidence="2 3" key="1">
    <citation type="journal article" date="2016" name="Nat. Commun.">
        <title>Extremotolerant tardigrade genome and improved radiotolerance of human cultured cells by tardigrade-unique protein.</title>
        <authorList>
            <person name="Hashimoto T."/>
            <person name="Horikawa D.D."/>
            <person name="Saito Y."/>
            <person name="Kuwahara H."/>
            <person name="Kozuka-Hata H."/>
            <person name="Shin-I T."/>
            <person name="Minakuchi Y."/>
            <person name="Ohishi K."/>
            <person name="Motoyama A."/>
            <person name="Aizu T."/>
            <person name="Enomoto A."/>
            <person name="Kondo K."/>
            <person name="Tanaka S."/>
            <person name="Hara Y."/>
            <person name="Koshikawa S."/>
            <person name="Sagara H."/>
            <person name="Miura T."/>
            <person name="Yokobori S."/>
            <person name="Miyagawa K."/>
            <person name="Suzuki Y."/>
            <person name="Kubo T."/>
            <person name="Oyama M."/>
            <person name="Kohara Y."/>
            <person name="Fujiyama A."/>
            <person name="Arakawa K."/>
            <person name="Katayama T."/>
            <person name="Toyoda A."/>
            <person name="Kunieda T."/>
        </authorList>
    </citation>
    <scope>NUCLEOTIDE SEQUENCE [LARGE SCALE GENOMIC DNA]</scope>
    <source>
        <strain evidence="2 3">YOKOZUNA-1</strain>
    </source>
</reference>
<evidence type="ECO:0000313" key="2">
    <source>
        <dbReference type="EMBL" id="GAU90062.1"/>
    </source>
</evidence>
<sequence>MTIKMRVLRSTDSALRSVPSILTERCRCTGRAPYPTVVTFEEVVSTNRAPIQEQCMFAIRNALLSKDEPSAPVPERQLCLLEATITEVQMLESVKLESRNLVWRLRQDGVIERWAPNGQFELPPHNLSTITRLIISPRSSRVKFVESLPWFQPCSTTADVSPSSSNFLHRSFVWAAQFQSVREANKWYFTCSSIKRSIASNVRSIPWISLTARPASTVNLQSARKVTERRSQNTALSFGKTSGHPVNKITNKQRIFHERMNGEQGTVETYHGAGISEKSSARRYVVLRGSMEKRRPRHVRGLRFGVWSPVTWILYNNGVLEEFAKDQKCHDLINRFALDELDVRSTRQKLRKDSYLGGIPPIRDISSKKRENRLLKVERRFTEGKTYLYRAPNKLMQIQWLSALSRARLSGSVFSSDEGDSFSGKARIPRKLSIMQERCLADIFGVIVPLWVNVIWEHSEPFIIRRRYEDPNRTVVKQVTPLEDLIVTRADTITIPLSSKSRHLPKNILYQGHTHWTFPRKSKRRFTIQLFGGDNPDETICVRAASQQLRDEWLDILHKLQEETPINVGPSLEGVAELLQNVVVEETLTEVTVTKAWQSKSAIEMPVQEKLFFSPECLSLPAVNIPRGALLEEDVTEGSCSASQSGRGDEERLFFPTTPEAEQWQNSFSNSDRSSGKRRSYGKDLSGIDRELLKVVPRLLDDNHFSVFLL</sequence>
<dbReference type="AlphaFoldDB" id="A0A1D1UQU9"/>
<evidence type="ECO:0000259" key="1">
    <source>
        <dbReference type="SMART" id="SM00233"/>
    </source>
</evidence>
<protein>
    <recommendedName>
        <fullName evidence="1">PH domain-containing protein</fullName>
    </recommendedName>
</protein>
<organism evidence="2 3">
    <name type="scientific">Ramazzottius varieornatus</name>
    <name type="common">Water bear</name>
    <name type="synonym">Tardigrade</name>
    <dbReference type="NCBI Taxonomy" id="947166"/>
    <lineage>
        <taxon>Eukaryota</taxon>
        <taxon>Metazoa</taxon>
        <taxon>Ecdysozoa</taxon>
        <taxon>Tardigrada</taxon>
        <taxon>Eutardigrada</taxon>
        <taxon>Parachela</taxon>
        <taxon>Hypsibioidea</taxon>
        <taxon>Ramazzottiidae</taxon>
        <taxon>Ramazzottius</taxon>
    </lineage>
</organism>
<dbReference type="Proteomes" id="UP000186922">
    <property type="component" value="Unassembled WGS sequence"/>
</dbReference>
<feature type="domain" description="PH" evidence="1">
    <location>
        <begin position="285"/>
        <end position="411"/>
    </location>
</feature>
<dbReference type="InterPro" id="IPR001849">
    <property type="entry name" value="PH_domain"/>
</dbReference>
<dbReference type="EMBL" id="BDGG01000001">
    <property type="protein sequence ID" value="GAU90062.1"/>
    <property type="molecule type" value="Genomic_DNA"/>
</dbReference>